<dbReference type="PROSITE" id="PS52016">
    <property type="entry name" value="TONB_DEPENDENT_REC_3"/>
    <property type="match status" value="1"/>
</dbReference>
<organism evidence="10 11">
    <name type="scientific">Pedobacter frigiditerrae</name>
    <dbReference type="NCBI Taxonomy" id="2530452"/>
    <lineage>
        <taxon>Bacteria</taxon>
        <taxon>Pseudomonadati</taxon>
        <taxon>Bacteroidota</taxon>
        <taxon>Sphingobacteriia</taxon>
        <taxon>Sphingobacteriales</taxon>
        <taxon>Sphingobacteriaceae</taxon>
        <taxon>Pedobacter</taxon>
    </lineage>
</organism>
<dbReference type="InterPro" id="IPR023997">
    <property type="entry name" value="TonB-dep_OMP_SusC/RagA_CS"/>
</dbReference>
<protein>
    <submittedName>
        <fullName evidence="10">SusC/RagA family TonB-linked outer membrane protein</fullName>
    </submittedName>
</protein>
<comment type="subcellular location">
    <subcellularLocation>
        <location evidence="1 7">Cell outer membrane</location>
        <topology evidence="1 7">Multi-pass membrane protein</topology>
    </subcellularLocation>
</comment>
<dbReference type="InterPro" id="IPR039426">
    <property type="entry name" value="TonB-dep_rcpt-like"/>
</dbReference>
<reference evidence="10 11" key="1">
    <citation type="submission" date="2019-02" db="EMBL/GenBank/DDBJ databases">
        <title>Pedobacter sp. RP-1-13 sp. nov., isolated from Arctic soil.</title>
        <authorList>
            <person name="Dahal R.H."/>
        </authorList>
    </citation>
    <scope>NUCLEOTIDE SEQUENCE [LARGE SCALE GENOMIC DNA]</scope>
    <source>
        <strain evidence="10 11">RP-1-13</strain>
    </source>
</reference>
<dbReference type="GO" id="GO:0009279">
    <property type="term" value="C:cell outer membrane"/>
    <property type="evidence" value="ECO:0007669"/>
    <property type="project" value="UniProtKB-SubCell"/>
</dbReference>
<dbReference type="InterPro" id="IPR023996">
    <property type="entry name" value="TonB-dep_OMP_SusC/RagA"/>
</dbReference>
<keyword evidence="4 7" id="KW-0812">Transmembrane</keyword>
<dbReference type="AlphaFoldDB" id="A0A4R0MXG1"/>
<dbReference type="NCBIfam" id="TIGR04057">
    <property type="entry name" value="SusC_RagA_signa"/>
    <property type="match status" value="1"/>
</dbReference>
<feature type="region of interest" description="Disordered" evidence="8">
    <location>
        <begin position="418"/>
        <end position="437"/>
    </location>
</feature>
<dbReference type="Pfam" id="PF13715">
    <property type="entry name" value="CarbopepD_reg_2"/>
    <property type="match status" value="1"/>
</dbReference>
<dbReference type="Gene3D" id="2.170.130.10">
    <property type="entry name" value="TonB-dependent receptor, plug domain"/>
    <property type="match status" value="1"/>
</dbReference>
<evidence type="ECO:0000256" key="7">
    <source>
        <dbReference type="PROSITE-ProRule" id="PRU01360"/>
    </source>
</evidence>
<keyword evidence="2 7" id="KW-0813">Transport</keyword>
<evidence type="ECO:0000313" key="11">
    <source>
        <dbReference type="Proteomes" id="UP000292884"/>
    </source>
</evidence>
<name>A0A4R0MXG1_9SPHI</name>
<comment type="caution">
    <text evidence="10">The sequence shown here is derived from an EMBL/GenBank/DDBJ whole genome shotgun (WGS) entry which is preliminary data.</text>
</comment>
<keyword evidence="3 7" id="KW-1134">Transmembrane beta strand</keyword>
<dbReference type="NCBIfam" id="TIGR04056">
    <property type="entry name" value="OMP_RagA_SusC"/>
    <property type="match status" value="1"/>
</dbReference>
<sequence length="1065" mass="116852">METNRFKQNVFPMKYFYTIAFLLILGCQSKTFAQQKITVTGVVYDGSTKSKQTLPGATVLVDGKVVAQTGSEGSYRVTVNSDAVLTFSYIGFQPVREKVNNRTVINVTLTESSDTKLKEVTITSGYQTKTKTLNTSSAVTISGKELQGQPAGDVISLLQGKVPGLNIQNNTGAPGFRGSVTIRGISNINVSGEGNSSFLTPTSPLYVIDGVPVDDNADYSYGFQPAGPGVSPASQIPPEEIEDITVLKDAAATALYGSRGAYGVILITTKRGNSKVPVIRYSGSAFLSTVPQLRSVIGGKDERLLRIAQILGNDTSAYNAIDKVNNTPFLSDSLNAYYNNSTDWQSYFYRPTVNQTHNVNISGGDMRFNYKVALGVIDQSGIQQNTGYTRYNLNMNMGYQPSDKFKLVGSLYNSIQKQQTGSGNGLQNEGVATGGSSSSLLPAPSLYSSVNSVLGALTTDNDSKVLNTTATVNADYEVLKNFKIGSYLSYTGVSSVKDNFSPAALNENQSQYYTYNDRSTTLYNRNQLSYFYSLKEKGEDAHNFSLFAFSELRSSFFKADAILNQQGVNDQLRGPLTNVTSYISSLGGTVGYTDLRTIAFAGAFSYNYKQKYVVDFNYRIDGLSSSGPNSGYKKNPAISVKWNFNKEQFLSKLKWLDYGDFRLSYGSNITPNGGIYDAYGKYYGGENYNNSKSVILDTSLLPNLSLEPTKATTYNAGFDLGLFNNRFSLAFDTYYKQTDNILKNKDLSATTSFGGISDTQISNVNYGWEFMVTGRPLNSSSPFKLSLTGTLAINREVLAQLPDGLRERIYDDIAAQDQDTYYRLGLNSLSNYLYNTKGVYATNRQVPVDPLTGLPYRVGAKNILNYFRAGDPIFTDLDGNYVLDENDKVIAGNSQPQITGGFNTLLQYKSWSLEINTSFTLQRDILNNSLASQFANFGNPTSMGNLVPLSQYNVWAKPGDVAAYGNPLDFIRASIINPFRYSQTLFQEDGSYLKLNSVKVYYTLPQNFTSKYGMNRVSVNATASNLGFITNYSGPNPENVTTLGRDYPGGYPLAKQFAFGLNIEF</sequence>
<dbReference type="Proteomes" id="UP000292884">
    <property type="component" value="Unassembled WGS sequence"/>
</dbReference>
<dbReference type="SUPFAM" id="SSF49464">
    <property type="entry name" value="Carboxypeptidase regulatory domain-like"/>
    <property type="match status" value="1"/>
</dbReference>
<dbReference type="SUPFAM" id="SSF56935">
    <property type="entry name" value="Porins"/>
    <property type="match status" value="1"/>
</dbReference>
<gene>
    <name evidence="10" type="ORF">EZ428_09530</name>
</gene>
<evidence type="ECO:0000256" key="1">
    <source>
        <dbReference type="ARBA" id="ARBA00004571"/>
    </source>
</evidence>
<feature type="domain" description="TonB-dependent receptor plug" evidence="9">
    <location>
        <begin position="135"/>
        <end position="264"/>
    </location>
</feature>
<dbReference type="InterPro" id="IPR012910">
    <property type="entry name" value="Plug_dom"/>
</dbReference>
<dbReference type="EMBL" id="SJSK01000002">
    <property type="protein sequence ID" value="TCC91971.1"/>
    <property type="molecule type" value="Genomic_DNA"/>
</dbReference>
<keyword evidence="5 7" id="KW-0472">Membrane</keyword>
<evidence type="ECO:0000313" key="10">
    <source>
        <dbReference type="EMBL" id="TCC91971.1"/>
    </source>
</evidence>
<dbReference type="PROSITE" id="PS51257">
    <property type="entry name" value="PROKAR_LIPOPROTEIN"/>
    <property type="match status" value="1"/>
</dbReference>
<dbReference type="InterPro" id="IPR036942">
    <property type="entry name" value="Beta-barrel_TonB_sf"/>
</dbReference>
<evidence type="ECO:0000256" key="5">
    <source>
        <dbReference type="ARBA" id="ARBA00023136"/>
    </source>
</evidence>
<dbReference type="Gene3D" id="2.40.170.20">
    <property type="entry name" value="TonB-dependent receptor, beta-barrel domain"/>
    <property type="match status" value="1"/>
</dbReference>
<dbReference type="InterPro" id="IPR008969">
    <property type="entry name" value="CarboxyPept-like_regulatory"/>
</dbReference>
<keyword evidence="6 7" id="KW-0998">Cell outer membrane</keyword>
<evidence type="ECO:0000256" key="6">
    <source>
        <dbReference type="ARBA" id="ARBA00023237"/>
    </source>
</evidence>
<accession>A0A4R0MXG1</accession>
<evidence type="ECO:0000256" key="2">
    <source>
        <dbReference type="ARBA" id="ARBA00022448"/>
    </source>
</evidence>
<dbReference type="InterPro" id="IPR037066">
    <property type="entry name" value="Plug_dom_sf"/>
</dbReference>
<evidence type="ECO:0000259" key="9">
    <source>
        <dbReference type="Pfam" id="PF07715"/>
    </source>
</evidence>
<evidence type="ECO:0000256" key="4">
    <source>
        <dbReference type="ARBA" id="ARBA00022692"/>
    </source>
</evidence>
<dbReference type="Pfam" id="PF07715">
    <property type="entry name" value="Plug"/>
    <property type="match status" value="1"/>
</dbReference>
<proteinExistence type="inferred from homology"/>
<evidence type="ECO:0000256" key="3">
    <source>
        <dbReference type="ARBA" id="ARBA00022452"/>
    </source>
</evidence>
<feature type="compositionally biased region" description="Polar residues" evidence="8">
    <location>
        <begin position="418"/>
        <end position="427"/>
    </location>
</feature>
<comment type="similarity">
    <text evidence="7">Belongs to the TonB-dependent receptor family.</text>
</comment>
<keyword evidence="11" id="KW-1185">Reference proteome</keyword>
<dbReference type="OrthoDB" id="9768177at2"/>
<evidence type="ECO:0000256" key="8">
    <source>
        <dbReference type="SAM" id="MobiDB-lite"/>
    </source>
</evidence>